<dbReference type="Pfam" id="PF00198">
    <property type="entry name" value="2-oxoacid_dh"/>
    <property type="match status" value="1"/>
</dbReference>
<dbReference type="Pfam" id="PF02817">
    <property type="entry name" value="E3_binding"/>
    <property type="match status" value="1"/>
</dbReference>
<dbReference type="InterPro" id="IPR001078">
    <property type="entry name" value="2-oxoacid_DH_actylTfrase"/>
</dbReference>
<feature type="region of interest" description="Disordered" evidence="7">
    <location>
        <begin position="206"/>
        <end position="248"/>
    </location>
</feature>
<dbReference type="PANTHER" id="PTHR43178:SF5">
    <property type="entry name" value="LIPOAMIDE ACYLTRANSFERASE COMPONENT OF BRANCHED-CHAIN ALPHA-KETO ACID DEHYDROGENASE COMPLEX, MITOCHONDRIAL"/>
    <property type="match status" value="1"/>
</dbReference>
<keyword evidence="3 6" id="KW-0808">Transferase</keyword>
<comment type="cofactor">
    <cofactor evidence="1 6">
        <name>(R)-lipoate</name>
        <dbReference type="ChEBI" id="CHEBI:83088"/>
    </cofactor>
</comment>
<dbReference type="EC" id="2.3.1.-" evidence="6"/>
<dbReference type="PANTHER" id="PTHR43178">
    <property type="entry name" value="DIHYDROLIPOAMIDE ACETYLTRANSFERASE COMPONENT OF PYRUVATE DEHYDROGENASE COMPLEX"/>
    <property type="match status" value="1"/>
</dbReference>
<dbReference type="InterPro" id="IPR050743">
    <property type="entry name" value="2-oxoacid_DH_E2_comp"/>
</dbReference>
<feature type="domain" description="Peripheral subunit-binding (PSBD)" evidence="9">
    <location>
        <begin position="170"/>
        <end position="207"/>
    </location>
</feature>
<evidence type="ECO:0000259" key="9">
    <source>
        <dbReference type="PROSITE" id="PS51826"/>
    </source>
</evidence>
<dbReference type="SUPFAM" id="SSF52777">
    <property type="entry name" value="CoA-dependent acyltransferases"/>
    <property type="match status" value="1"/>
</dbReference>
<reference evidence="10 11" key="1">
    <citation type="submission" date="2023-09" db="EMBL/GenBank/DDBJ databases">
        <title>Streptomyces sp. nov.: A antagonism against Alternaria gaisen Producing Streptochlin, Isolated from Tamarix root soil.</title>
        <authorList>
            <person name="Chen Y."/>
        </authorList>
    </citation>
    <scope>NUCLEOTIDE SEQUENCE [LARGE SCALE GENOMIC DNA]</scope>
    <source>
        <strain evidence="10 11">TRM76323</strain>
    </source>
</reference>
<evidence type="ECO:0000313" key="11">
    <source>
        <dbReference type="Proteomes" id="UP001250181"/>
    </source>
</evidence>
<dbReference type="PROSITE" id="PS00189">
    <property type="entry name" value="LIPOYL"/>
    <property type="match status" value="1"/>
</dbReference>
<protein>
    <recommendedName>
        <fullName evidence="6">Dihydrolipoamide acetyltransferase component of pyruvate dehydrogenase complex</fullName>
        <ecNumber evidence="6">2.3.1.-</ecNumber>
    </recommendedName>
</protein>
<dbReference type="Proteomes" id="UP001250181">
    <property type="component" value="Unassembled WGS sequence"/>
</dbReference>
<dbReference type="RefSeq" id="WP_315877077.1">
    <property type="nucleotide sequence ID" value="NZ_JAWCTQ010000006.1"/>
</dbReference>
<dbReference type="EMBL" id="JAWCTQ010000006">
    <property type="protein sequence ID" value="MDT9681978.1"/>
    <property type="molecule type" value="Genomic_DNA"/>
</dbReference>
<feature type="domain" description="Lipoyl-binding" evidence="8">
    <location>
        <begin position="1"/>
        <end position="71"/>
    </location>
</feature>
<evidence type="ECO:0000313" key="10">
    <source>
        <dbReference type="EMBL" id="MDT9681978.1"/>
    </source>
</evidence>
<dbReference type="InterPro" id="IPR004167">
    <property type="entry name" value="PSBD"/>
</dbReference>
<feature type="compositionally biased region" description="Pro residues" evidence="7">
    <location>
        <begin position="210"/>
        <end position="228"/>
    </location>
</feature>
<evidence type="ECO:0000256" key="7">
    <source>
        <dbReference type="SAM" id="MobiDB-lite"/>
    </source>
</evidence>
<keyword evidence="5 6" id="KW-0012">Acyltransferase</keyword>
<dbReference type="PROSITE" id="PS51826">
    <property type="entry name" value="PSBD"/>
    <property type="match status" value="1"/>
</dbReference>
<evidence type="ECO:0000256" key="5">
    <source>
        <dbReference type="ARBA" id="ARBA00023315"/>
    </source>
</evidence>
<dbReference type="GO" id="GO:0016746">
    <property type="term" value="F:acyltransferase activity"/>
    <property type="evidence" value="ECO:0007669"/>
    <property type="project" value="UniProtKB-KW"/>
</dbReference>
<dbReference type="SUPFAM" id="SSF47005">
    <property type="entry name" value="Peripheral subunit-binding domain of 2-oxo acid dehydrogenase complex"/>
    <property type="match status" value="1"/>
</dbReference>
<proteinExistence type="inferred from homology"/>
<dbReference type="Gene3D" id="4.10.320.10">
    <property type="entry name" value="E3-binding domain"/>
    <property type="match status" value="1"/>
</dbReference>
<comment type="similarity">
    <text evidence="2 6">Belongs to the 2-oxoacid dehydrogenase family.</text>
</comment>
<dbReference type="InterPro" id="IPR023213">
    <property type="entry name" value="CAT-like_dom_sf"/>
</dbReference>
<keyword evidence="4 6" id="KW-0450">Lipoyl</keyword>
<dbReference type="InterPro" id="IPR036625">
    <property type="entry name" value="E3-bd_dom_sf"/>
</dbReference>
<evidence type="ECO:0000256" key="2">
    <source>
        <dbReference type="ARBA" id="ARBA00007317"/>
    </source>
</evidence>
<evidence type="ECO:0000256" key="1">
    <source>
        <dbReference type="ARBA" id="ARBA00001938"/>
    </source>
</evidence>
<keyword evidence="11" id="KW-1185">Reference proteome</keyword>
<sequence>MPDVGEGLTEAEILKWYVQPGDTVTDGQVVCEVETAKAAVELPCPFDGVVHELRFPEGTTVDVGEVIISVNVAPDGAAPEAPEAPGAAAPAPAPAPAPAAPESGAEAEAEPQGRQPVLVGYGVAASSTKRRPRKQAAATGAAPAARAAVQGELNGRAPAPVSPVPQARPLAKPPVRKLAKDLGVDLAVVVPTGPDGIITREDVHRAAAPAPAPAVPAPSQPRPQPQAPAPAAAPETAAPAAGPVAAGARETRVPIKGVRKATAQAMVGSAFTAPHVTEFVTVDVTRTMRLVEELKADKDMAGLRVNPLLLVAKALLVAIRRHPEINASWDEAAQEIVVKHYVNLGIAAATPRGLIVPNIKDAHAKTLPELAAALGELVATAREGRTTPAAMQGGTVTITNVGVFGVDTGTPILNPGESAILAVGAIKLQPWVHKGKVKPRHVTTLALSFDHRLVDGELGSKVLADVAAVLEHPKRLITWA</sequence>
<accession>A0ABU3QGS6</accession>
<evidence type="ECO:0000256" key="6">
    <source>
        <dbReference type="RuleBase" id="RU003423"/>
    </source>
</evidence>
<feature type="region of interest" description="Disordered" evidence="7">
    <location>
        <begin position="77"/>
        <end position="116"/>
    </location>
</feature>
<organism evidence="10 11">
    <name type="scientific">Streptomyces tamarix</name>
    <dbReference type="NCBI Taxonomy" id="3078565"/>
    <lineage>
        <taxon>Bacteria</taxon>
        <taxon>Bacillati</taxon>
        <taxon>Actinomycetota</taxon>
        <taxon>Actinomycetes</taxon>
        <taxon>Kitasatosporales</taxon>
        <taxon>Streptomycetaceae</taxon>
        <taxon>Streptomyces</taxon>
    </lineage>
</organism>
<dbReference type="InterPro" id="IPR003016">
    <property type="entry name" value="2-oxoA_DH_lipoyl-BS"/>
</dbReference>
<dbReference type="InterPro" id="IPR000089">
    <property type="entry name" value="Biotin_lipoyl"/>
</dbReference>
<dbReference type="PROSITE" id="PS50968">
    <property type="entry name" value="BIOTINYL_LIPOYL"/>
    <property type="match status" value="1"/>
</dbReference>
<dbReference type="Gene3D" id="2.40.50.100">
    <property type="match status" value="1"/>
</dbReference>
<evidence type="ECO:0000256" key="3">
    <source>
        <dbReference type="ARBA" id="ARBA00022679"/>
    </source>
</evidence>
<feature type="compositionally biased region" description="Low complexity" evidence="7">
    <location>
        <begin position="229"/>
        <end position="248"/>
    </location>
</feature>
<comment type="caution">
    <text evidence="10">The sequence shown here is derived from an EMBL/GenBank/DDBJ whole genome shotgun (WGS) entry which is preliminary data.</text>
</comment>
<gene>
    <name evidence="10" type="ORF">RND61_07805</name>
</gene>
<dbReference type="Pfam" id="PF00364">
    <property type="entry name" value="Biotin_lipoyl"/>
    <property type="match status" value="1"/>
</dbReference>
<evidence type="ECO:0000259" key="8">
    <source>
        <dbReference type="PROSITE" id="PS50968"/>
    </source>
</evidence>
<feature type="compositionally biased region" description="Low complexity" evidence="7">
    <location>
        <begin position="77"/>
        <end position="90"/>
    </location>
</feature>
<name>A0ABU3QGS6_9ACTN</name>
<dbReference type="Gene3D" id="3.30.559.10">
    <property type="entry name" value="Chloramphenicol acetyltransferase-like domain"/>
    <property type="match status" value="1"/>
</dbReference>
<dbReference type="SUPFAM" id="SSF51230">
    <property type="entry name" value="Single hybrid motif"/>
    <property type="match status" value="1"/>
</dbReference>
<evidence type="ECO:0000256" key="4">
    <source>
        <dbReference type="ARBA" id="ARBA00022823"/>
    </source>
</evidence>
<dbReference type="InterPro" id="IPR011053">
    <property type="entry name" value="Single_hybrid_motif"/>
</dbReference>
<dbReference type="CDD" id="cd06849">
    <property type="entry name" value="lipoyl_domain"/>
    <property type="match status" value="1"/>
</dbReference>